<comment type="similarity">
    <text evidence="1">Belongs to the Gfa family.</text>
</comment>
<evidence type="ECO:0000313" key="6">
    <source>
        <dbReference type="EMBL" id="ANI12560.1"/>
    </source>
</evidence>
<evidence type="ECO:0000256" key="3">
    <source>
        <dbReference type="ARBA" id="ARBA00022833"/>
    </source>
</evidence>
<sequence>MSQTHQGGCHCGALRYEFTAELDDVGHCHCSICRRSSGGMVVTWATVPRSSFRWLKGTPACYVSSPGNRRLFCGNCGAQVVFETERTPETLDVTVATFDHPEVAPPQRHVWVKSRVPWLHLDEQLPGEDGEVL</sequence>
<gene>
    <name evidence="6" type="ORF">A9C11_00590</name>
</gene>
<name>A0A1A9K634_9PSED</name>
<dbReference type="GO" id="GO:0046872">
    <property type="term" value="F:metal ion binding"/>
    <property type="evidence" value="ECO:0007669"/>
    <property type="project" value="UniProtKB-KW"/>
</dbReference>
<dbReference type="GO" id="GO:0016846">
    <property type="term" value="F:carbon-sulfur lyase activity"/>
    <property type="evidence" value="ECO:0007669"/>
    <property type="project" value="InterPro"/>
</dbReference>
<dbReference type="PANTHER" id="PTHR33337:SF40">
    <property type="entry name" value="CENP-V_GFA DOMAIN-CONTAINING PROTEIN-RELATED"/>
    <property type="match status" value="1"/>
</dbReference>
<feature type="domain" description="CENP-V/GFA" evidence="5">
    <location>
        <begin position="5"/>
        <end position="112"/>
    </location>
</feature>
<organism evidence="6 7">
    <name type="scientific">Pseudomonas citronellolis</name>
    <dbReference type="NCBI Taxonomy" id="53408"/>
    <lineage>
        <taxon>Bacteria</taxon>
        <taxon>Pseudomonadati</taxon>
        <taxon>Pseudomonadota</taxon>
        <taxon>Gammaproteobacteria</taxon>
        <taxon>Pseudomonadales</taxon>
        <taxon>Pseudomonadaceae</taxon>
        <taxon>Pseudomonas</taxon>
    </lineage>
</organism>
<evidence type="ECO:0000256" key="2">
    <source>
        <dbReference type="ARBA" id="ARBA00022723"/>
    </source>
</evidence>
<evidence type="ECO:0000259" key="5">
    <source>
        <dbReference type="PROSITE" id="PS51891"/>
    </source>
</evidence>
<proteinExistence type="inferred from homology"/>
<keyword evidence="4" id="KW-0456">Lyase</keyword>
<protein>
    <submittedName>
        <fullName evidence="6">Aldehyde-activating protein</fullName>
    </submittedName>
</protein>
<dbReference type="Proteomes" id="UP000077748">
    <property type="component" value="Chromosome"/>
</dbReference>
<dbReference type="AlphaFoldDB" id="A0A1A9K634"/>
<accession>A0A1A9K634</accession>
<dbReference type="InterPro" id="IPR006913">
    <property type="entry name" value="CENP-V/GFA"/>
</dbReference>
<keyword evidence="2" id="KW-0479">Metal-binding</keyword>
<dbReference type="PANTHER" id="PTHR33337">
    <property type="entry name" value="GFA DOMAIN-CONTAINING PROTEIN"/>
    <property type="match status" value="1"/>
</dbReference>
<evidence type="ECO:0000256" key="1">
    <source>
        <dbReference type="ARBA" id="ARBA00005495"/>
    </source>
</evidence>
<keyword evidence="3" id="KW-0862">Zinc</keyword>
<dbReference type="EMBL" id="CP015878">
    <property type="protein sequence ID" value="ANI12560.1"/>
    <property type="molecule type" value="Genomic_DNA"/>
</dbReference>
<evidence type="ECO:0000313" key="7">
    <source>
        <dbReference type="Proteomes" id="UP000077748"/>
    </source>
</evidence>
<dbReference type="SUPFAM" id="SSF51316">
    <property type="entry name" value="Mss4-like"/>
    <property type="match status" value="1"/>
</dbReference>
<dbReference type="RefSeq" id="WP_064581564.1">
    <property type="nucleotide sequence ID" value="NZ_CP015878.1"/>
</dbReference>
<dbReference type="PROSITE" id="PS51891">
    <property type="entry name" value="CENP_V_GFA"/>
    <property type="match status" value="1"/>
</dbReference>
<dbReference type="Gene3D" id="3.90.1590.10">
    <property type="entry name" value="glutathione-dependent formaldehyde- activating enzyme (gfa)"/>
    <property type="match status" value="1"/>
</dbReference>
<reference evidence="6 7" key="1">
    <citation type="submission" date="2016-05" db="EMBL/GenBank/DDBJ databases">
        <title>Genome Sequence of Pseudomonas citronellolis Strain SJTE-3, an Estrogens and Persistent Organic Pollutants degradation strain.</title>
        <authorList>
            <person name="Liang R."/>
        </authorList>
    </citation>
    <scope>NUCLEOTIDE SEQUENCE [LARGE SCALE GENOMIC DNA]</scope>
    <source>
        <strain evidence="6 7">SJTE-3</strain>
    </source>
</reference>
<dbReference type="Pfam" id="PF04828">
    <property type="entry name" value="GFA"/>
    <property type="match status" value="1"/>
</dbReference>
<dbReference type="InterPro" id="IPR011057">
    <property type="entry name" value="Mss4-like_sf"/>
</dbReference>
<evidence type="ECO:0000256" key="4">
    <source>
        <dbReference type="ARBA" id="ARBA00023239"/>
    </source>
</evidence>